<keyword evidence="2" id="KW-0812">Transmembrane</keyword>
<dbReference type="EMBL" id="BT070688">
    <property type="protein sequence ID" value="ACN40192.1"/>
    <property type="molecule type" value="mRNA"/>
</dbReference>
<accession>A9NPX7</accession>
<organism evidence="3">
    <name type="scientific">Picea sitchensis</name>
    <name type="common">Sitka spruce</name>
    <name type="synonym">Pinus sitchensis</name>
    <dbReference type="NCBI Taxonomy" id="3332"/>
    <lineage>
        <taxon>Eukaryota</taxon>
        <taxon>Viridiplantae</taxon>
        <taxon>Streptophyta</taxon>
        <taxon>Embryophyta</taxon>
        <taxon>Tracheophyta</taxon>
        <taxon>Spermatophyta</taxon>
        <taxon>Pinopsida</taxon>
        <taxon>Pinidae</taxon>
        <taxon>Conifers I</taxon>
        <taxon>Pinales</taxon>
        <taxon>Pinaceae</taxon>
        <taxon>Picea</taxon>
    </lineage>
</organism>
<feature type="region of interest" description="Disordered" evidence="1">
    <location>
        <begin position="62"/>
        <end position="95"/>
    </location>
</feature>
<evidence type="ECO:0000313" key="4">
    <source>
        <dbReference type="EMBL" id="ACN40192.1"/>
    </source>
</evidence>
<reference evidence="3" key="1">
    <citation type="journal article" date="2008" name="BMC Genomics">
        <title>A conifer genomics resource of 200,000 spruce (Picea spp.) ESTs and 6,464 high-quality, sequence-finished full-length cDNAs for Sitka spruce (Picea sitchensis).</title>
        <authorList>
            <person name="Ralph S.G."/>
            <person name="Chun H.J."/>
            <person name="Kolosova N."/>
            <person name="Cooper D."/>
            <person name="Oddy C."/>
            <person name="Ritland C.E."/>
            <person name="Kirkpatrick R."/>
            <person name="Moore R."/>
            <person name="Barber S."/>
            <person name="Holt R.A."/>
            <person name="Jones S.J."/>
            <person name="Marra M.A."/>
            <person name="Douglas C.J."/>
            <person name="Ritland K."/>
            <person name="Bohlmann J."/>
        </authorList>
    </citation>
    <scope>NUCLEOTIDE SEQUENCE</scope>
    <source>
        <tissue evidence="3">Green portion of the leader tissue</tissue>
    </source>
</reference>
<reference evidence="4" key="2">
    <citation type="submission" date="2009-02" db="EMBL/GenBank/DDBJ databases">
        <title>Full length sequence-verified cDNA sequences from Sitka spruce (Picea sitchensis).</title>
        <authorList>
            <person name="Reid K.E."/>
            <person name="Liao N."/>
            <person name="Ralph S."/>
            <person name="Kolosova N."/>
            <person name="Oddy C."/>
            <person name="Moore R."/>
            <person name="Mayo M."/>
            <person name="Wagner S."/>
            <person name="King J."/>
            <person name="Yanchuk A."/>
            <person name="Holt R."/>
            <person name="Jones S."/>
            <person name="Marra M."/>
            <person name="Ritland C.E."/>
            <person name="Ritland K."/>
            <person name="Bohlmann J."/>
        </authorList>
    </citation>
    <scope>NUCLEOTIDE SEQUENCE</scope>
    <source>
        <tissue evidence="4">Green portion of the leader tissue</tissue>
    </source>
</reference>
<evidence type="ECO:0000256" key="1">
    <source>
        <dbReference type="SAM" id="MobiDB-lite"/>
    </source>
</evidence>
<proteinExistence type="evidence at transcript level"/>
<dbReference type="InterPro" id="IPR005134">
    <property type="entry name" value="UPF0114"/>
</dbReference>
<sequence>MLITVAGAQYLLRTGNGLSSLQQGIDGSSLVWPKLAHRSVELLTVRRPRGLSSNPGIVVKSSQLHGNEKPRRAHRLSSSCSAVSSSSETSSVGSGGTLAPPIILPEQPLSLEERIEMIIFNCRFFTLMAVAGSLAGSVLCFLKGGVYVFESFRAWYSCFLHQHATGKVILLLVEALDVYLMGTVMLIFGMGLYGLFISSLDVSAENSGSDDSGTVFGSNLFGLFKLQERPKWLKIQSLEELKAKLGHVIVMVLLVGMFDKSKKIPIDSPMDLLCLSLSVLLCSGCLYLLSKLRSVD</sequence>
<feature type="transmembrane region" description="Helical" evidence="2">
    <location>
        <begin position="124"/>
        <end position="149"/>
    </location>
</feature>
<name>A9NPX7_PICSI</name>
<dbReference type="OMA" id="ESFRAWY"/>
<dbReference type="EMBL" id="BT070995">
    <property type="protein sequence ID" value="ACN40480.1"/>
    <property type="molecule type" value="mRNA"/>
</dbReference>
<dbReference type="EMBL" id="BT071050">
    <property type="protein sequence ID" value="ACN40532.1"/>
    <property type="molecule type" value="mRNA"/>
</dbReference>
<feature type="transmembrane region" description="Helical" evidence="2">
    <location>
        <begin position="169"/>
        <end position="196"/>
    </location>
</feature>
<dbReference type="Pfam" id="PF03350">
    <property type="entry name" value="UPF0114"/>
    <property type="match status" value="1"/>
</dbReference>
<evidence type="ECO:0000256" key="2">
    <source>
        <dbReference type="SAM" id="Phobius"/>
    </source>
</evidence>
<dbReference type="AlphaFoldDB" id="A9NPX7"/>
<protein>
    <submittedName>
        <fullName evidence="3">Uncharacterized protein</fullName>
    </submittedName>
</protein>
<feature type="transmembrane region" description="Helical" evidence="2">
    <location>
        <begin position="270"/>
        <end position="289"/>
    </location>
</feature>
<dbReference type="PANTHER" id="PTHR31721">
    <property type="entry name" value="OS06G0710300 PROTEIN"/>
    <property type="match status" value="1"/>
</dbReference>
<feature type="compositionally biased region" description="Low complexity" evidence="1">
    <location>
        <begin position="77"/>
        <end position="92"/>
    </location>
</feature>
<evidence type="ECO:0000313" key="3">
    <source>
        <dbReference type="EMBL" id="ABK22688.1"/>
    </source>
</evidence>
<keyword evidence="2" id="KW-0472">Membrane</keyword>
<dbReference type="EMBL" id="EF083339">
    <property type="protein sequence ID" value="ABK22688.1"/>
    <property type="molecule type" value="mRNA"/>
</dbReference>
<keyword evidence="2" id="KW-1133">Transmembrane helix</keyword>
<dbReference type="PANTHER" id="PTHR31721:SF4">
    <property type="entry name" value="OS06G0710300 PROTEIN"/>
    <property type="match status" value="1"/>
</dbReference>